<accession>A0ABW9RKQ1</accession>
<evidence type="ECO:0000256" key="1">
    <source>
        <dbReference type="SAM" id="Coils"/>
    </source>
</evidence>
<feature type="coiled-coil region" evidence="1">
    <location>
        <begin position="105"/>
        <end position="136"/>
    </location>
</feature>
<evidence type="ECO:0000313" key="4">
    <source>
        <dbReference type="Proteomes" id="UP000798808"/>
    </source>
</evidence>
<keyword evidence="4" id="KW-1185">Reference proteome</keyword>
<proteinExistence type="predicted"/>
<keyword evidence="2" id="KW-0812">Transmembrane</keyword>
<evidence type="ECO:0000256" key="2">
    <source>
        <dbReference type="SAM" id="Phobius"/>
    </source>
</evidence>
<sequence length="205" mass="22973">MAEINIEKRKSPVWPWILLAVLAIAAVIWWIDDDDPDTFQTEEVAQIDEENDFDANNMQEDGQEGDVQEYISYIEENGNKITVSHKYSHDALTRLADALEEVATENNAELQNENALRELRDKADQLKETTSSTQHANLLSEASKNAANIMENLQADLPENSTDISGLKDAAESINPNALLTNQKNEVHRFFNESAEVLEAMSANV</sequence>
<organism evidence="3 4">
    <name type="scientific">Fulvivirga kasyanovii</name>
    <dbReference type="NCBI Taxonomy" id="396812"/>
    <lineage>
        <taxon>Bacteria</taxon>
        <taxon>Pseudomonadati</taxon>
        <taxon>Bacteroidota</taxon>
        <taxon>Cytophagia</taxon>
        <taxon>Cytophagales</taxon>
        <taxon>Fulvivirgaceae</taxon>
        <taxon>Fulvivirga</taxon>
    </lineage>
</organism>
<dbReference type="Proteomes" id="UP000798808">
    <property type="component" value="Unassembled WGS sequence"/>
</dbReference>
<dbReference type="EMBL" id="SMLW01000388">
    <property type="protein sequence ID" value="MTI24251.1"/>
    <property type="molecule type" value="Genomic_DNA"/>
</dbReference>
<dbReference type="RefSeq" id="WP_155170055.1">
    <property type="nucleotide sequence ID" value="NZ_BAAAFL010000021.1"/>
</dbReference>
<feature type="transmembrane region" description="Helical" evidence="2">
    <location>
        <begin position="12"/>
        <end position="31"/>
    </location>
</feature>
<protein>
    <submittedName>
        <fullName evidence="3">Uncharacterized protein</fullName>
    </submittedName>
</protein>
<gene>
    <name evidence="3" type="ORF">E1163_04765</name>
</gene>
<keyword evidence="2" id="KW-0472">Membrane</keyword>
<keyword evidence="1" id="KW-0175">Coiled coil</keyword>
<reference evidence="3 4" key="1">
    <citation type="submission" date="2019-02" db="EMBL/GenBank/DDBJ databases">
        <authorList>
            <person name="Goldberg S.R."/>
            <person name="Haltli B.A."/>
            <person name="Correa H."/>
            <person name="Russell K.G."/>
        </authorList>
    </citation>
    <scope>NUCLEOTIDE SEQUENCE [LARGE SCALE GENOMIC DNA]</scope>
    <source>
        <strain evidence="3 4">JCM 16186</strain>
    </source>
</reference>
<evidence type="ECO:0000313" key="3">
    <source>
        <dbReference type="EMBL" id="MTI24251.1"/>
    </source>
</evidence>
<keyword evidence="2" id="KW-1133">Transmembrane helix</keyword>
<comment type="caution">
    <text evidence="3">The sequence shown here is derived from an EMBL/GenBank/DDBJ whole genome shotgun (WGS) entry which is preliminary data.</text>
</comment>
<name>A0ABW9RKQ1_9BACT</name>